<name>D7B892_NOCDD</name>
<geneLocation type="plasmid" evidence="4">
    <name>pNDAS01</name>
</geneLocation>
<protein>
    <submittedName>
        <fullName evidence="3">Transcriptional regulator, ArsR family</fullName>
    </submittedName>
</protein>
<keyword evidence="4" id="KW-1185">Reference proteome</keyword>
<evidence type="ECO:0000259" key="2">
    <source>
        <dbReference type="SMART" id="SM00418"/>
    </source>
</evidence>
<evidence type="ECO:0000256" key="1">
    <source>
        <dbReference type="SAM" id="MobiDB-lite"/>
    </source>
</evidence>
<dbReference type="SUPFAM" id="SSF46785">
    <property type="entry name" value="Winged helix' DNA-binding domain"/>
    <property type="match status" value="1"/>
</dbReference>
<gene>
    <name evidence="3" type="ordered locus">Ndas_5019</name>
</gene>
<evidence type="ECO:0000313" key="3">
    <source>
        <dbReference type="EMBL" id="ADH70400.1"/>
    </source>
</evidence>
<dbReference type="Pfam" id="PF12840">
    <property type="entry name" value="HTH_20"/>
    <property type="match status" value="1"/>
</dbReference>
<dbReference type="InterPro" id="IPR036390">
    <property type="entry name" value="WH_DNA-bd_sf"/>
</dbReference>
<feature type="region of interest" description="Disordered" evidence="1">
    <location>
        <begin position="191"/>
        <end position="227"/>
    </location>
</feature>
<dbReference type="InterPro" id="IPR011991">
    <property type="entry name" value="ArsR-like_HTH"/>
</dbReference>
<dbReference type="Gene3D" id="1.10.10.10">
    <property type="entry name" value="Winged helix-like DNA-binding domain superfamily/Winged helix DNA-binding domain"/>
    <property type="match status" value="1"/>
</dbReference>
<feature type="compositionally biased region" description="Basic and acidic residues" evidence="1">
    <location>
        <begin position="7"/>
        <end position="17"/>
    </location>
</feature>
<dbReference type="AlphaFoldDB" id="D7B892"/>
<dbReference type="STRING" id="446468.Ndas_5019"/>
<dbReference type="InterPro" id="IPR036388">
    <property type="entry name" value="WH-like_DNA-bd_sf"/>
</dbReference>
<dbReference type="EMBL" id="CP002041">
    <property type="protein sequence ID" value="ADH70400.1"/>
    <property type="molecule type" value="Genomic_DNA"/>
</dbReference>
<dbReference type="GO" id="GO:0003700">
    <property type="term" value="F:DNA-binding transcription factor activity"/>
    <property type="evidence" value="ECO:0007669"/>
    <property type="project" value="InterPro"/>
</dbReference>
<dbReference type="Proteomes" id="UP000002219">
    <property type="component" value="Chromosome 2"/>
</dbReference>
<reference evidence="3 4" key="1">
    <citation type="journal article" date="2010" name="Stand. Genomic Sci.">
        <title>Complete genome sequence of Nocardiopsis dassonvillei type strain (IMRU 509).</title>
        <authorList>
            <person name="Sun H."/>
            <person name="Lapidus A."/>
            <person name="Nolan M."/>
            <person name="Lucas S."/>
            <person name="Del Rio T.G."/>
            <person name="Tice H."/>
            <person name="Cheng J.F."/>
            <person name="Tapia R."/>
            <person name="Han C."/>
            <person name="Goodwin L."/>
            <person name="Pitluck S."/>
            <person name="Pagani I."/>
            <person name="Ivanova N."/>
            <person name="Mavromatis K."/>
            <person name="Mikhailova N."/>
            <person name="Pati A."/>
            <person name="Chen A."/>
            <person name="Palaniappan K."/>
            <person name="Land M."/>
            <person name="Hauser L."/>
            <person name="Chang Y.J."/>
            <person name="Jeffries C.D."/>
            <person name="Djao O.D."/>
            <person name="Rohde M."/>
            <person name="Sikorski J."/>
            <person name="Goker M."/>
            <person name="Woyke T."/>
            <person name="Bristow J."/>
            <person name="Eisen J.A."/>
            <person name="Markowitz V."/>
            <person name="Hugenholtz P."/>
            <person name="Kyrpides N.C."/>
            <person name="Klenk H.P."/>
        </authorList>
    </citation>
    <scope>NUCLEOTIDE SEQUENCE [LARGE SCALE GENOMIC DNA]</scope>
    <source>
        <strain evidence="4">ATCC 23218 / DSM 43111 / CIP 107115 / JCM 7437 / KCTC 9190 / NBRC 14626 / NCTC 10488 / NRRL B-5397 / IMRU 509</strain>
        <plasmid evidence="4">Chromosome 2</plasmid>
    </source>
</reference>
<dbReference type="eggNOG" id="COG0640">
    <property type="taxonomic scope" value="Bacteria"/>
</dbReference>
<dbReference type="InterPro" id="IPR001845">
    <property type="entry name" value="HTH_ArsR_DNA-bd_dom"/>
</dbReference>
<proteinExistence type="predicted"/>
<dbReference type="SMART" id="SM00418">
    <property type="entry name" value="HTH_ARSR"/>
    <property type="match status" value="1"/>
</dbReference>
<organism evidence="3 4">
    <name type="scientific">Nocardiopsis dassonvillei (strain ATCC 23218 / DSM 43111 / CIP 107115 / JCM 7437 / KCTC 9190 / NBRC 14626 / NCTC 10488 / NRRL B-5397 / IMRU 509)</name>
    <name type="common">Actinomadura dassonvillei</name>
    <dbReference type="NCBI Taxonomy" id="446468"/>
    <lineage>
        <taxon>Bacteria</taxon>
        <taxon>Bacillati</taxon>
        <taxon>Actinomycetota</taxon>
        <taxon>Actinomycetes</taxon>
        <taxon>Streptosporangiales</taxon>
        <taxon>Nocardiopsidaceae</taxon>
        <taxon>Nocardiopsis</taxon>
    </lineage>
</organism>
<dbReference type="KEGG" id="nda:Ndas_5019"/>
<sequence length="227" mass="25165">MGLYSDRMNDSAPRDSETPSQCPGRAPDPFAHAATLDARSLRGLAHPLRIRVLNLLQQRGPATGKTVSEWLDVSSASASYHLRQLEAHGFIEEDPSLGTSRERWWRSRHKGFRFPEHLDTDEPELSAAVRMALAASWSEELASAVNLWAAQPEGWREAQVMSGRRTELTLEELSAFREEVRALFDRYTRETGAPGSRPVHVQFAAFPDPEDRGPDVEGDDGATGTGT</sequence>
<feature type="domain" description="HTH arsR-type" evidence="2">
    <location>
        <begin position="39"/>
        <end position="120"/>
    </location>
</feature>
<accession>D7B892</accession>
<evidence type="ECO:0000313" key="4">
    <source>
        <dbReference type="Proteomes" id="UP000002219"/>
    </source>
</evidence>
<feature type="region of interest" description="Disordered" evidence="1">
    <location>
        <begin position="1"/>
        <end position="29"/>
    </location>
</feature>
<dbReference type="HOGENOM" id="CLU_087580_2_0_11"/>
<dbReference type="CDD" id="cd00090">
    <property type="entry name" value="HTH_ARSR"/>
    <property type="match status" value="1"/>
</dbReference>